<feature type="region of interest" description="Disordered" evidence="2">
    <location>
        <begin position="486"/>
        <end position="522"/>
    </location>
</feature>
<dbReference type="SUPFAM" id="SSF52047">
    <property type="entry name" value="RNI-like"/>
    <property type="match status" value="1"/>
</dbReference>
<dbReference type="GeneID" id="106060885"/>
<dbReference type="SUPFAM" id="SSF47473">
    <property type="entry name" value="EF-hand"/>
    <property type="match status" value="1"/>
</dbReference>
<feature type="compositionally biased region" description="Polar residues" evidence="2">
    <location>
        <begin position="510"/>
        <end position="522"/>
    </location>
</feature>
<dbReference type="Pfam" id="PF13516">
    <property type="entry name" value="LRR_6"/>
    <property type="match status" value="2"/>
</dbReference>
<dbReference type="InterPro" id="IPR001611">
    <property type="entry name" value="Leu-rich_rpt"/>
</dbReference>
<evidence type="ECO:0000256" key="1">
    <source>
        <dbReference type="ARBA" id="ARBA00022837"/>
    </source>
</evidence>
<dbReference type="AlphaFoldDB" id="A0A9W3B783"/>
<dbReference type="Gene3D" id="1.10.238.10">
    <property type="entry name" value="EF-hand"/>
    <property type="match status" value="1"/>
</dbReference>
<evidence type="ECO:0000256" key="2">
    <source>
        <dbReference type="SAM" id="MobiDB-lite"/>
    </source>
</evidence>
<dbReference type="InterPro" id="IPR032675">
    <property type="entry name" value="LRR_dom_sf"/>
</dbReference>
<dbReference type="GO" id="GO:0005509">
    <property type="term" value="F:calcium ion binding"/>
    <property type="evidence" value="ECO:0007669"/>
    <property type="project" value="InterPro"/>
</dbReference>
<dbReference type="CDD" id="cd00051">
    <property type="entry name" value="EFh"/>
    <property type="match status" value="1"/>
</dbReference>
<dbReference type="OMA" id="DFFHKIN"/>
<dbReference type="InterPro" id="IPR018247">
    <property type="entry name" value="EF_Hand_1_Ca_BS"/>
</dbReference>
<dbReference type="PANTHER" id="PTHR24114:SF2">
    <property type="entry name" value="F-BOX DOMAIN-CONTAINING PROTEIN-RELATED"/>
    <property type="match status" value="1"/>
</dbReference>
<feature type="domain" description="EF-hand" evidence="3">
    <location>
        <begin position="415"/>
        <end position="450"/>
    </location>
</feature>
<dbReference type="InterPro" id="IPR052394">
    <property type="entry name" value="LRR-containing"/>
</dbReference>
<organism evidence="4 5">
    <name type="scientific">Biomphalaria glabrata</name>
    <name type="common">Bloodfluke planorb</name>
    <name type="synonym">Freshwater snail</name>
    <dbReference type="NCBI Taxonomy" id="6526"/>
    <lineage>
        <taxon>Eukaryota</taxon>
        <taxon>Metazoa</taxon>
        <taxon>Spiralia</taxon>
        <taxon>Lophotrochozoa</taxon>
        <taxon>Mollusca</taxon>
        <taxon>Gastropoda</taxon>
        <taxon>Heterobranchia</taxon>
        <taxon>Euthyneura</taxon>
        <taxon>Panpulmonata</taxon>
        <taxon>Hygrophila</taxon>
        <taxon>Lymnaeoidea</taxon>
        <taxon>Planorbidae</taxon>
        <taxon>Biomphalaria</taxon>
    </lineage>
</organism>
<dbReference type="PROSITE" id="PS00018">
    <property type="entry name" value="EF_HAND_1"/>
    <property type="match status" value="1"/>
</dbReference>
<dbReference type="OrthoDB" id="120976at2759"/>
<proteinExistence type="predicted"/>
<evidence type="ECO:0000313" key="4">
    <source>
        <dbReference type="Proteomes" id="UP001165740"/>
    </source>
</evidence>
<dbReference type="PROSITE" id="PS50222">
    <property type="entry name" value="EF_HAND_2"/>
    <property type="match status" value="1"/>
</dbReference>
<dbReference type="PANTHER" id="PTHR24114">
    <property type="entry name" value="LEUCINE RICH REPEAT FAMILY PROTEIN"/>
    <property type="match status" value="1"/>
</dbReference>
<dbReference type="RefSeq" id="XP_055895313.1">
    <property type="nucleotide sequence ID" value="XM_056039338.1"/>
</dbReference>
<sequence length="522" mass="59082">MKHTREIQPSSKSIKTEQVSNSLQKRVAHYKNICKKLGVLPVRKVFSQFGSVDLSFKNITLTPKDVMALCLALKEEEQAASLDLTGICVNQNSIDQILHLLDWLPGIYQVGLGFNNLSGSAVITLSRYLTEDNCISRLDLTGNRLNDRDALTVGELLKVSVRRKFKCYSLSQCVPNCAKCSVKENNWETLPQAKNKTLEVLDLSWNHIRRYGAIGVARGLQRNTSICTVNLSWNGFGFEGSVAVGDMLSENTTITELDLGCNRIGPPALLEVLRGVARNRTLHILKIGFNPITAGFTSIILSVIRKNNHIGLQNVDLQGVVVDKEFVVLLQEIQKDRFFIVQYELSLPVKKLTTEEMREMVGLPCAYNVDPLKLLYLLKEKMRAADFFYKINKDKDDGLQKNELYNLFEEAGLPVTSSVLDKIMEFMDTNEDGIIDLKEFLLGDKRIKNISRKQVRVEQERRAKDIDYNKYSRTFQKAHIDPITSTLKIDPSTSPMRQSRRKSSTDKTVSDTLNEEFNLNLP</sequence>
<dbReference type="Proteomes" id="UP001165740">
    <property type="component" value="Chromosome 8"/>
</dbReference>
<feature type="compositionally biased region" description="Polar residues" evidence="2">
    <location>
        <begin position="486"/>
        <end position="497"/>
    </location>
</feature>
<dbReference type="SMART" id="SM00368">
    <property type="entry name" value="LRR_RI"/>
    <property type="match status" value="4"/>
</dbReference>
<evidence type="ECO:0000313" key="5">
    <source>
        <dbReference type="RefSeq" id="XP_055895313.1"/>
    </source>
</evidence>
<dbReference type="InterPro" id="IPR002048">
    <property type="entry name" value="EF_hand_dom"/>
</dbReference>
<keyword evidence="1" id="KW-0106">Calcium</keyword>
<accession>A0A9W3B783</accession>
<dbReference type="InterPro" id="IPR011992">
    <property type="entry name" value="EF-hand-dom_pair"/>
</dbReference>
<reference evidence="5" key="1">
    <citation type="submission" date="2025-08" db="UniProtKB">
        <authorList>
            <consortium name="RefSeq"/>
        </authorList>
    </citation>
    <scope>IDENTIFICATION</scope>
</reference>
<protein>
    <submittedName>
        <fullName evidence="5">Leucine-rich repeat-containing protein 74B-like</fullName>
    </submittedName>
</protein>
<keyword evidence="4" id="KW-1185">Reference proteome</keyword>
<gene>
    <name evidence="5" type="primary">LOC106060885</name>
</gene>
<dbReference type="Gene3D" id="3.80.10.10">
    <property type="entry name" value="Ribonuclease Inhibitor"/>
    <property type="match status" value="1"/>
</dbReference>
<evidence type="ECO:0000259" key="3">
    <source>
        <dbReference type="PROSITE" id="PS50222"/>
    </source>
</evidence>
<name>A0A9W3B783_BIOGL</name>